<accession>A0ACB9LJB2</accession>
<organism evidence="1 2">
    <name type="scientific">Melastoma candidum</name>
    <dbReference type="NCBI Taxonomy" id="119954"/>
    <lineage>
        <taxon>Eukaryota</taxon>
        <taxon>Viridiplantae</taxon>
        <taxon>Streptophyta</taxon>
        <taxon>Embryophyta</taxon>
        <taxon>Tracheophyta</taxon>
        <taxon>Spermatophyta</taxon>
        <taxon>Magnoliopsida</taxon>
        <taxon>eudicotyledons</taxon>
        <taxon>Gunneridae</taxon>
        <taxon>Pentapetalae</taxon>
        <taxon>rosids</taxon>
        <taxon>malvids</taxon>
        <taxon>Myrtales</taxon>
        <taxon>Melastomataceae</taxon>
        <taxon>Melastomatoideae</taxon>
        <taxon>Melastomateae</taxon>
        <taxon>Melastoma</taxon>
    </lineage>
</organism>
<evidence type="ECO:0000313" key="2">
    <source>
        <dbReference type="Proteomes" id="UP001057402"/>
    </source>
</evidence>
<gene>
    <name evidence="1" type="ORF">MLD38_036311</name>
</gene>
<dbReference type="EMBL" id="CM042890">
    <property type="protein sequence ID" value="KAI4311409.1"/>
    <property type="molecule type" value="Genomic_DNA"/>
</dbReference>
<protein>
    <submittedName>
        <fullName evidence="1">Uncharacterized protein</fullName>
    </submittedName>
</protein>
<evidence type="ECO:0000313" key="1">
    <source>
        <dbReference type="EMBL" id="KAI4311409.1"/>
    </source>
</evidence>
<sequence length="67" mass="7550">MDVSSPRTKKKSLVSRQGVALLSLLWKRVFAQTSVLFGARNHLYGAAQFWHRTSDLGFVFNDSGDFC</sequence>
<comment type="caution">
    <text evidence="1">The sequence shown here is derived from an EMBL/GenBank/DDBJ whole genome shotgun (WGS) entry which is preliminary data.</text>
</comment>
<keyword evidence="2" id="KW-1185">Reference proteome</keyword>
<name>A0ACB9LJB2_9MYRT</name>
<reference evidence="2" key="1">
    <citation type="journal article" date="2023" name="Front. Plant Sci.">
        <title>Chromosomal-level genome assembly of Melastoma candidum provides insights into trichome evolution.</title>
        <authorList>
            <person name="Zhong Y."/>
            <person name="Wu W."/>
            <person name="Sun C."/>
            <person name="Zou P."/>
            <person name="Liu Y."/>
            <person name="Dai S."/>
            <person name="Zhou R."/>
        </authorList>
    </citation>
    <scope>NUCLEOTIDE SEQUENCE [LARGE SCALE GENOMIC DNA]</scope>
</reference>
<dbReference type="Proteomes" id="UP001057402">
    <property type="component" value="Chromosome 11"/>
</dbReference>
<proteinExistence type="predicted"/>